<dbReference type="InterPro" id="IPR037401">
    <property type="entry name" value="SnoaL-like"/>
</dbReference>
<evidence type="ECO:0000313" key="3">
    <source>
        <dbReference type="Proteomes" id="UP001147695"/>
    </source>
</evidence>
<reference evidence="2" key="2">
    <citation type="journal article" date="2023" name="IMA Fungus">
        <title>Comparative genomic study of the Penicillium genus elucidates a diverse pangenome and 15 lateral gene transfer events.</title>
        <authorList>
            <person name="Petersen C."/>
            <person name="Sorensen T."/>
            <person name="Nielsen M.R."/>
            <person name="Sondergaard T.E."/>
            <person name="Sorensen J.L."/>
            <person name="Fitzpatrick D.A."/>
            <person name="Frisvad J.C."/>
            <person name="Nielsen K.L."/>
        </authorList>
    </citation>
    <scope>NUCLEOTIDE SEQUENCE</scope>
    <source>
        <strain evidence="2">IBT 35673</strain>
    </source>
</reference>
<dbReference type="InterPro" id="IPR032710">
    <property type="entry name" value="NTF2-like_dom_sf"/>
</dbReference>
<dbReference type="Pfam" id="PF13577">
    <property type="entry name" value="SnoaL_4"/>
    <property type="match status" value="1"/>
</dbReference>
<protein>
    <recommendedName>
        <fullName evidence="1">SnoaL-like domain-containing protein</fullName>
    </recommendedName>
</protein>
<proteinExistence type="predicted"/>
<name>A0A9W9R5F1_PENBR</name>
<evidence type="ECO:0000259" key="1">
    <source>
        <dbReference type="Pfam" id="PF13577"/>
    </source>
</evidence>
<organism evidence="2 3">
    <name type="scientific">Penicillium brevicompactum</name>
    <dbReference type="NCBI Taxonomy" id="5074"/>
    <lineage>
        <taxon>Eukaryota</taxon>
        <taxon>Fungi</taxon>
        <taxon>Dikarya</taxon>
        <taxon>Ascomycota</taxon>
        <taxon>Pezizomycotina</taxon>
        <taxon>Eurotiomycetes</taxon>
        <taxon>Eurotiomycetidae</taxon>
        <taxon>Eurotiales</taxon>
        <taxon>Aspergillaceae</taxon>
        <taxon>Penicillium</taxon>
    </lineage>
</organism>
<evidence type="ECO:0000313" key="2">
    <source>
        <dbReference type="EMBL" id="KAJ5352564.1"/>
    </source>
</evidence>
<sequence>MSIPSLPITLKPDLNGREAIADAVYRGVLSFDLQDEALFKSSLTSDAILELNDTVMNGVEAITTQCYDPVSKLDTTHFVTNMRINILEEDSKAEVTCSALAQHYRDGEGMEPGTVPILVGSLYWLDLIKDHEDGLWKIKHWKLKSTWGQGDWGVFGR</sequence>
<dbReference type="Proteomes" id="UP001147695">
    <property type="component" value="Unassembled WGS sequence"/>
</dbReference>
<comment type="caution">
    <text evidence="2">The sequence shown here is derived from an EMBL/GenBank/DDBJ whole genome shotgun (WGS) entry which is preliminary data.</text>
</comment>
<dbReference type="AlphaFoldDB" id="A0A9W9R5F1"/>
<dbReference type="SUPFAM" id="SSF54427">
    <property type="entry name" value="NTF2-like"/>
    <property type="match status" value="1"/>
</dbReference>
<reference evidence="2" key="1">
    <citation type="submission" date="2022-12" db="EMBL/GenBank/DDBJ databases">
        <authorList>
            <person name="Petersen C."/>
        </authorList>
    </citation>
    <scope>NUCLEOTIDE SEQUENCE</scope>
    <source>
        <strain evidence="2">IBT 35673</strain>
    </source>
</reference>
<accession>A0A9W9R5F1</accession>
<dbReference type="Gene3D" id="3.10.450.50">
    <property type="match status" value="1"/>
</dbReference>
<gene>
    <name evidence="2" type="ORF">N7452_001538</name>
</gene>
<feature type="domain" description="SnoaL-like" evidence="1">
    <location>
        <begin position="14"/>
        <end position="142"/>
    </location>
</feature>
<dbReference type="EMBL" id="JAPZBQ010000001">
    <property type="protein sequence ID" value="KAJ5352564.1"/>
    <property type="molecule type" value="Genomic_DNA"/>
</dbReference>